<accession>A0A061QT32</accession>
<protein>
    <submittedName>
        <fullName evidence="2">Dienelactone hydrolase family protein</fullName>
    </submittedName>
</protein>
<evidence type="ECO:0000259" key="1">
    <source>
        <dbReference type="Pfam" id="PF01738"/>
    </source>
</evidence>
<name>A0A061QT32_9CHLO</name>
<dbReference type="PANTHER" id="PTHR47668:SF1">
    <property type="entry name" value="DIENELACTONE HYDROLASE DOMAIN-CONTAINING PROTEIN-RELATED"/>
    <property type="match status" value="1"/>
</dbReference>
<organism evidence="2">
    <name type="scientific">Tetraselmis sp. GSL018</name>
    <dbReference type="NCBI Taxonomy" id="582737"/>
    <lineage>
        <taxon>Eukaryota</taxon>
        <taxon>Viridiplantae</taxon>
        <taxon>Chlorophyta</taxon>
        <taxon>core chlorophytes</taxon>
        <taxon>Chlorodendrophyceae</taxon>
        <taxon>Chlorodendrales</taxon>
        <taxon>Chlorodendraceae</taxon>
        <taxon>Tetraselmis</taxon>
    </lineage>
</organism>
<dbReference type="AlphaFoldDB" id="A0A061QT32"/>
<reference evidence="2" key="1">
    <citation type="submission" date="2014-05" db="EMBL/GenBank/DDBJ databases">
        <title>The transcriptome of the halophilic microalga Tetraselmis sp. GSL018 isolated from the Great Salt Lake, Utah.</title>
        <authorList>
            <person name="Jinkerson R.E."/>
            <person name="D'Adamo S."/>
            <person name="Posewitz M.C."/>
        </authorList>
    </citation>
    <scope>NUCLEOTIDE SEQUENCE</scope>
    <source>
        <strain evidence="2">GSL018</strain>
    </source>
</reference>
<dbReference type="PANTHER" id="PTHR47668">
    <property type="entry name" value="DIENELACTONE HYDROLASE FAMILY PROTEIN (AFU_ORTHOLOGUE AFUA_6G01940)"/>
    <property type="match status" value="1"/>
</dbReference>
<sequence>MAASTVSATYTPQGTREKVGDLEIYFVGSGPPVVVVYDIFGFDYPQLFQVCDRIASAGFSVGMPDMFRGSPWTKDKFPPKPEDNFMGWVKSQSDFYWKVKPDIDATVSLLRRTDAVADGKAAVIGFCWGGAMSLQAASDPKFGAVACVHPNFKLLPGMGGPAADEARCPVALMPAKGDDVEKVKDGIYQKEFVGKCLYKEFPEQVHGFMAARGDWTDPKVAAAATEGIEKLCAFLRENLLESS</sequence>
<dbReference type="InterPro" id="IPR029058">
    <property type="entry name" value="AB_hydrolase_fold"/>
</dbReference>
<dbReference type="GO" id="GO:0016787">
    <property type="term" value="F:hydrolase activity"/>
    <property type="evidence" value="ECO:0007669"/>
    <property type="project" value="UniProtKB-KW"/>
</dbReference>
<proteinExistence type="predicted"/>
<dbReference type="Pfam" id="PF01738">
    <property type="entry name" value="DLH"/>
    <property type="match status" value="1"/>
</dbReference>
<gene>
    <name evidence="2" type="ORF">TSPGSL018_19652</name>
</gene>
<dbReference type="InterPro" id="IPR002925">
    <property type="entry name" value="Dienelactn_hydro"/>
</dbReference>
<feature type="domain" description="Dienelactone hydrolase" evidence="1">
    <location>
        <begin position="30"/>
        <end position="237"/>
    </location>
</feature>
<keyword evidence="2" id="KW-0378">Hydrolase</keyword>
<dbReference type="EMBL" id="GBEZ01023032">
    <property type="protein sequence ID" value="JAC63832.1"/>
    <property type="molecule type" value="Transcribed_RNA"/>
</dbReference>
<dbReference type="SUPFAM" id="SSF53474">
    <property type="entry name" value="alpha/beta-Hydrolases"/>
    <property type="match status" value="1"/>
</dbReference>
<dbReference type="Gene3D" id="3.40.50.1820">
    <property type="entry name" value="alpha/beta hydrolase"/>
    <property type="match status" value="1"/>
</dbReference>
<evidence type="ECO:0000313" key="2">
    <source>
        <dbReference type="EMBL" id="JAC63832.1"/>
    </source>
</evidence>